<evidence type="ECO:0000259" key="1">
    <source>
        <dbReference type="Pfam" id="PF01814"/>
    </source>
</evidence>
<protein>
    <submittedName>
        <fullName evidence="2">Hemerythrin</fullName>
    </submittedName>
</protein>
<dbReference type="Gene3D" id="1.20.120.520">
    <property type="entry name" value="nmb1532 protein domain like"/>
    <property type="match status" value="1"/>
</dbReference>
<dbReference type="RefSeq" id="WP_104303356.1">
    <property type="nucleotide sequence ID" value="NZ_PSNX01000013.1"/>
</dbReference>
<name>A0A2S5SS38_9BURK</name>
<dbReference type="Proteomes" id="UP000238605">
    <property type="component" value="Unassembled WGS sequence"/>
</dbReference>
<dbReference type="OrthoDB" id="8898809at2"/>
<accession>A0A2S5SS38</accession>
<feature type="domain" description="Hemerythrin-like" evidence="1">
    <location>
        <begin position="15"/>
        <end position="156"/>
    </location>
</feature>
<dbReference type="EMBL" id="PSNX01000013">
    <property type="protein sequence ID" value="PPE65533.1"/>
    <property type="molecule type" value="Genomic_DNA"/>
</dbReference>
<organism evidence="2 3">
    <name type="scientific">Caldimonas caldifontis</name>
    <dbReference type="NCBI Taxonomy" id="1452508"/>
    <lineage>
        <taxon>Bacteria</taxon>
        <taxon>Pseudomonadati</taxon>
        <taxon>Pseudomonadota</taxon>
        <taxon>Betaproteobacteria</taxon>
        <taxon>Burkholderiales</taxon>
        <taxon>Sphaerotilaceae</taxon>
        <taxon>Caldimonas</taxon>
    </lineage>
</organism>
<dbReference type="Pfam" id="PF01814">
    <property type="entry name" value="Hemerythrin"/>
    <property type="match status" value="1"/>
</dbReference>
<sequence length="180" mass="20083">MLPGFSSPAVGFDQPFEMLEACHERVQRSVDLLTRLAEHLHTVGHDASAQQAAADVLRYFDVAAPHHHEDEERHVFPPLLALPQDEAHAAVHAAVRQLQQDHLLMHRLWQSLRGALARIASGQEADFSHDDLTVLHRFTGLYASHIELEESVIYPASRALLDATGLAAMGEEMARRRRAP</sequence>
<gene>
    <name evidence="2" type="ORF">C1704_13970</name>
</gene>
<proteinExistence type="predicted"/>
<comment type="caution">
    <text evidence="2">The sequence shown here is derived from an EMBL/GenBank/DDBJ whole genome shotgun (WGS) entry which is preliminary data.</text>
</comment>
<dbReference type="AlphaFoldDB" id="A0A2S5SS38"/>
<keyword evidence="3" id="KW-1185">Reference proteome</keyword>
<evidence type="ECO:0000313" key="2">
    <source>
        <dbReference type="EMBL" id="PPE65533.1"/>
    </source>
</evidence>
<evidence type="ECO:0000313" key="3">
    <source>
        <dbReference type="Proteomes" id="UP000238605"/>
    </source>
</evidence>
<reference evidence="2 3" key="1">
    <citation type="submission" date="2018-02" db="EMBL/GenBank/DDBJ databases">
        <title>Reclassifiation of [Polyangium] brachysporum DSM 7029 as Guopingzhaonella breviflexa gen. nov., sp. nov., a member of the family Comamonadaceae.</title>
        <authorList>
            <person name="Tang B."/>
        </authorList>
    </citation>
    <scope>NUCLEOTIDE SEQUENCE [LARGE SCALE GENOMIC DNA]</scope>
    <source>
        <strain evidence="2 3">BCRC 80649</strain>
    </source>
</reference>
<dbReference type="InterPro" id="IPR012312">
    <property type="entry name" value="Hemerythrin-like"/>
</dbReference>